<accession>A0ABZ0PNR7</accession>
<evidence type="ECO:0000313" key="2">
    <source>
        <dbReference type="Proteomes" id="UP001305521"/>
    </source>
</evidence>
<proteinExistence type="predicted"/>
<evidence type="ECO:0000313" key="1">
    <source>
        <dbReference type="EMBL" id="WPB87287.1"/>
    </source>
</evidence>
<sequence length="96" mass="10036">MAHALSLLLVSTLALTAGALWPRAGQAVLLALPPGAPAEAAFAAADWRIRAISQRGPFTLILAMPESPDADPARLRRVSGAAFAWLAVPPDDCRQP</sequence>
<gene>
    <name evidence="1" type="ORF">R9Z33_10475</name>
</gene>
<reference evidence="1 2" key="1">
    <citation type="submission" date="2023-11" db="EMBL/GenBank/DDBJ databases">
        <title>Arctic aerobic anoxygenic photoheterotroph Sediminicoccus rosea KRV36 adapts its photosynthesis to long days of polar summer.</title>
        <authorList>
            <person name="Tomasch J."/>
            <person name="Kopejtka K."/>
            <person name="Bily T."/>
            <person name="Gardiner A.T."/>
            <person name="Gardian Z."/>
            <person name="Shivaramu S."/>
            <person name="Koblizek M."/>
            <person name="Engelhardt F."/>
            <person name="Kaftan D."/>
        </authorList>
    </citation>
    <scope>NUCLEOTIDE SEQUENCE [LARGE SCALE GENOMIC DNA]</scope>
    <source>
        <strain evidence="1 2">R-30</strain>
    </source>
</reference>
<dbReference type="EMBL" id="CP137852">
    <property type="protein sequence ID" value="WPB87287.1"/>
    <property type="molecule type" value="Genomic_DNA"/>
</dbReference>
<keyword evidence="2" id="KW-1185">Reference proteome</keyword>
<name>A0ABZ0PNR7_9PROT</name>
<dbReference type="Proteomes" id="UP001305521">
    <property type="component" value="Chromosome"/>
</dbReference>
<organism evidence="1 2">
    <name type="scientific">Sediminicoccus rosea</name>
    <dbReference type="NCBI Taxonomy" id="1225128"/>
    <lineage>
        <taxon>Bacteria</taxon>
        <taxon>Pseudomonadati</taxon>
        <taxon>Pseudomonadota</taxon>
        <taxon>Alphaproteobacteria</taxon>
        <taxon>Acetobacterales</taxon>
        <taxon>Roseomonadaceae</taxon>
        <taxon>Sediminicoccus</taxon>
    </lineage>
</organism>
<protein>
    <submittedName>
        <fullName evidence="1">Uncharacterized protein</fullName>
    </submittedName>
</protein>
<dbReference type="RefSeq" id="WP_318651240.1">
    <property type="nucleotide sequence ID" value="NZ_CP137852.1"/>
</dbReference>